<dbReference type="GO" id="GO:0005524">
    <property type="term" value="F:ATP binding"/>
    <property type="evidence" value="ECO:0007669"/>
    <property type="project" value="UniProtKB-KW"/>
</dbReference>
<dbReference type="SUPFAM" id="SSF47226">
    <property type="entry name" value="Histidine-containing phosphotransfer domain, HPT domain"/>
    <property type="match status" value="1"/>
</dbReference>
<dbReference type="InterPro" id="IPR003661">
    <property type="entry name" value="HisK_dim/P_dom"/>
</dbReference>
<keyword evidence="8" id="KW-0547">Nucleotide-binding</keyword>
<keyword evidence="6 16" id="KW-0597">Phosphoprotein</keyword>
<comment type="subcellular location">
    <subcellularLocation>
        <location evidence="2">Cell membrane</location>
        <topology evidence="2">Multi-pass membrane protein</topology>
    </subcellularLocation>
</comment>
<dbReference type="InterPro" id="IPR011006">
    <property type="entry name" value="CheY-like_superfamily"/>
</dbReference>
<dbReference type="Pfam" id="PF02518">
    <property type="entry name" value="HATPase_c"/>
    <property type="match status" value="1"/>
</dbReference>
<keyword evidence="7 17" id="KW-0812">Transmembrane</keyword>
<dbReference type="SMART" id="SM00448">
    <property type="entry name" value="REC"/>
    <property type="match status" value="1"/>
</dbReference>
<feature type="modified residue" description="Phosphohistidine" evidence="15">
    <location>
        <position position="713"/>
    </location>
</feature>
<dbReference type="CDD" id="cd16922">
    <property type="entry name" value="HATPase_EvgS-ArcB-TorS-like"/>
    <property type="match status" value="1"/>
</dbReference>
<comment type="similarity">
    <text evidence="3">In the N-terminal section; belongs to the phytochrome family.</text>
</comment>
<dbReference type="SMART" id="SM00388">
    <property type="entry name" value="HisKA"/>
    <property type="match status" value="1"/>
</dbReference>
<keyword evidence="9 21" id="KW-0808">Transferase</keyword>
<evidence type="ECO:0000256" key="1">
    <source>
        <dbReference type="ARBA" id="ARBA00000085"/>
    </source>
</evidence>
<evidence type="ECO:0000256" key="16">
    <source>
        <dbReference type="PROSITE-ProRule" id="PRU00169"/>
    </source>
</evidence>
<feature type="modified residue" description="4-aspartylphosphate" evidence="16">
    <location>
        <position position="557"/>
    </location>
</feature>
<feature type="domain" description="Histidine kinase" evidence="18">
    <location>
        <begin position="252"/>
        <end position="475"/>
    </location>
</feature>
<dbReference type="PROSITE" id="PS50109">
    <property type="entry name" value="HIS_KIN"/>
    <property type="match status" value="1"/>
</dbReference>
<keyword evidence="11 17" id="KW-1133">Transmembrane helix</keyword>
<evidence type="ECO:0000256" key="13">
    <source>
        <dbReference type="ARBA" id="ARBA00023136"/>
    </source>
</evidence>
<dbReference type="InterPro" id="IPR003594">
    <property type="entry name" value="HATPase_dom"/>
</dbReference>
<keyword evidence="9 21" id="KW-0418">Kinase</keyword>
<feature type="transmembrane region" description="Helical" evidence="17">
    <location>
        <begin position="6"/>
        <end position="26"/>
    </location>
</feature>
<dbReference type="PANTHER" id="PTHR45339:SF1">
    <property type="entry name" value="HYBRID SIGNAL TRANSDUCTION HISTIDINE KINASE J"/>
    <property type="match status" value="1"/>
</dbReference>
<dbReference type="PRINTS" id="PR00344">
    <property type="entry name" value="BCTRLSENSOR"/>
</dbReference>
<feature type="domain" description="Response regulatory" evidence="19">
    <location>
        <begin position="508"/>
        <end position="626"/>
    </location>
</feature>
<dbReference type="CDD" id="cd00082">
    <property type="entry name" value="HisKA"/>
    <property type="match status" value="1"/>
</dbReference>
<dbReference type="SUPFAM" id="SSF47384">
    <property type="entry name" value="Homodimeric domain of signal transducing histidine kinase"/>
    <property type="match status" value="1"/>
</dbReference>
<feature type="transmembrane region" description="Helical" evidence="17">
    <location>
        <begin position="177"/>
        <end position="193"/>
    </location>
</feature>
<dbReference type="Gene3D" id="1.10.287.130">
    <property type="match status" value="1"/>
</dbReference>
<feature type="domain" description="HPt" evidence="20">
    <location>
        <begin position="674"/>
        <end position="771"/>
    </location>
</feature>
<evidence type="ECO:0000256" key="4">
    <source>
        <dbReference type="ARBA" id="ARBA00012438"/>
    </source>
</evidence>
<evidence type="ECO:0000256" key="15">
    <source>
        <dbReference type="PROSITE-ProRule" id="PRU00110"/>
    </source>
</evidence>
<evidence type="ECO:0000256" key="5">
    <source>
        <dbReference type="ARBA" id="ARBA00022475"/>
    </source>
</evidence>
<evidence type="ECO:0000256" key="2">
    <source>
        <dbReference type="ARBA" id="ARBA00004651"/>
    </source>
</evidence>
<accession>A0A1M6FVC1</accession>
<evidence type="ECO:0000256" key="3">
    <source>
        <dbReference type="ARBA" id="ARBA00006402"/>
    </source>
</evidence>
<keyword evidence="10" id="KW-0067">ATP-binding</keyword>
<evidence type="ECO:0000313" key="21">
    <source>
        <dbReference type="EMBL" id="SHJ01647.1"/>
    </source>
</evidence>
<dbReference type="EMBL" id="FQYW01000024">
    <property type="protein sequence ID" value="SHJ01647.1"/>
    <property type="molecule type" value="Genomic_DNA"/>
</dbReference>
<name>A0A1M6FVC1_9FIRM</name>
<dbReference type="Pfam" id="PF00512">
    <property type="entry name" value="HisKA"/>
    <property type="match status" value="1"/>
</dbReference>
<organism evidence="21 22">
    <name type="scientific">Anaerovibrio lipolyticus DSM 3074</name>
    <dbReference type="NCBI Taxonomy" id="1120997"/>
    <lineage>
        <taxon>Bacteria</taxon>
        <taxon>Bacillati</taxon>
        <taxon>Bacillota</taxon>
        <taxon>Negativicutes</taxon>
        <taxon>Selenomonadales</taxon>
        <taxon>Selenomonadaceae</taxon>
        <taxon>Anaerovibrio</taxon>
    </lineage>
</organism>
<evidence type="ECO:0000256" key="14">
    <source>
        <dbReference type="ARBA" id="ARBA00074306"/>
    </source>
</evidence>
<comment type="catalytic activity">
    <reaction evidence="1">
        <text>ATP + protein L-histidine = ADP + protein N-phospho-L-histidine.</text>
        <dbReference type="EC" id="2.7.13.3"/>
    </reaction>
</comment>
<evidence type="ECO:0000256" key="11">
    <source>
        <dbReference type="ARBA" id="ARBA00022989"/>
    </source>
</evidence>
<feature type="transmembrane region" description="Helical" evidence="17">
    <location>
        <begin position="38"/>
        <end position="58"/>
    </location>
</feature>
<dbReference type="InterPro" id="IPR004358">
    <property type="entry name" value="Sig_transdc_His_kin-like_C"/>
</dbReference>
<evidence type="ECO:0000256" key="12">
    <source>
        <dbReference type="ARBA" id="ARBA00023012"/>
    </source>
</evidence>
<dbReference type="InterPro" id="IPR036641">
    <property type="entry name" value="HPT_dom_sf"/>
</dbReference>
<dbReference type="SMART" id="SM00387">
    <property type="entry name" value="HATPase_c"/>
    <property type="match status" value="1"/>
</dbReference>
<dbReference type="Gene3D" id="3.40.50.2300">
    <property type="match status" value="1"/>
</dbReference>
<feature type="transmembrane region" description="Helical" evidence="17">
    <location>
        <begin position="143"/>
        <end position="165"/>
    </location>
</feature>
<keyword evidence="13 17" id="KW-0472">Membrane</keyword>
<dbReference type="InterPro" id="IPR005467">
    <property type="entry name" value="His_kinase_dom"/>
</dbReference>
<protein>
    <recommendedName>
        <fullName evidence="14">Circadian input-output histidine kinase CikA</fullName>
        <ecNumber evidence="4">2.7.13.3</ecNumber>
    </recommendedName>
</protein>
<evidence type="ECO:0000256" key="17">
    <source>
        <dbReference type="SAM" id="Phobius"/>
    </source>
</evidence>
<dbReference type="SUPFAM" id="SSF55874">
    <property type="entry name" value="ATPase domain of HSP90 chaperone/DNA topoisomerase II/histidine kinase"/>
    <property type="match status" value="1"/>
</dbReference>
<dbReference type="CDD" id="cd17546">
    <property type="entry name" value="REC_hyHK_CKI1_RcsC-like"/>
    <property type="match status" value="1"/>
</dbReference>
<evidence type="ECO:0000256" key="7">
    <source>
        <dbReference type="ARBA" id="ARBA00022692"/>
    </source>
</evidence>
<evidence type="ECO:0000259" key="18">
    <source>
        <dbReference type="PROSITE" id="PS50109"/>
    </source>
</evidence>
<dbReference type="SUPFAM" id="SSF52172">
    <property type="entry name" value="CheY-like"/>
    <property type="match status" value="1"/>
</dbReference>
<evidence type="ECO:0000259" key="19">
    <source>
        <dbReference type="PROSITE" id="PS50110"/>
    </source>
</evidence>
<gene>
    <name evidence="21" type="ORF">SAMN02745671_02402</name>
</gene>
<evidence type="ECO:0000256" key="6">
    <source>
        <dbReference type="ARBA" id="ARBA00022553"/>
    </source>
</evidence>
<dbReference type="Gene3D" id="3.30.565.10">
    <property type="entry name" value="Histidine kinase-like ATPase, C-terminal domain"/>
    <property type="match status" value="1"/>
</dbReference>
<evidence type="ECO:0000259" key="20">
    <source>
        <dbReference type="PROSITE" id="PS50894"/>
    </source>
</evidence>
<evidence type="ECO:0000313" key="22">
    <source>
        <dbReference type="Proteomes" id="UP000191240"/>
    </source>
</evidence>
<dbReference type="GO" id="GO:0005886">
    <property type="term" value="C:plasma membrane"/>
    <property type="evidence" value="ECO:0007669"/>
    <property type="project" value="UniProtKB-SubCell"/>
</dbReference>
<evidence type="ECO:0000256" key="10">
    <source>
        <dbReference type="ARBA" id="ARBA00022840"/>
    </source>
</evidence>
<dbReference type="PANTHER" id="PTHR45339">
    <property type="entry name" value="HYBRID SIGNAL TRANSDUCTION HISTIDINE KINASE J"/>
    <property type="match status" value="1"/>
</dbReference>
<dbReference type="GO" id="GO:0000155">
    <property type="term" value="F:phosphorelay sensor kinase activity"/>
    <property type="evidence" value="ECO:0007669"/>
    <property type="project" value="InterPro"/>
</dbReference>
<dbReference type="EC" id="2.7.13.3" evidence="4"/>
<sequence length="862" mass="97237">MFYLALIGLLAILILLLVNYDILFQYGKTQNLPAIKMYRRFLFAVLAYYISDTLWGVFSELNLFNLLFANVVIYYIVMAAGILTWTRYVVTYLGEEHKFGKFLLWAGRIFFVVITLASLASISTPVLFWFDDAGEYHACPARYAQLIFQIVLFLLTTAYTFSAMLRLEGTIKKRHRTICFFGLVIAVALILQLEFLFLPMYTIGYILGTCLLHTFVISERMEEYRRASLESLRREKEAAEQASQAKSEFLSNMSHEIRTPINAVLGMNELILRECEDENILSYAENVRSSGNTLLGLINDILDFSKIEAGKIDIIPVDYDLSSTLNDMVIMIHNRADDKGLAFNVNFDSNIPKQLFGDEVRIKQVITNILTNAVKYTETGSVTFSVGFDRCEDDPDCIILHVKVKDTGIGIKPEDMEKLFSKFERIEEKRNRNIEGTGLGMTITKNLLDMMGSYLQVESTYGVGSTFFFDLRQKVGKWEPLGDYRTSVNVLLKEHKKYKEKFTAPDANVLVVDDNSMNLTVFKSLLKRTKIKIDTADSGDEALQMTKSKMYDMIFLDHMMPGKDGIETLHEIKEQAEGLNDCTVSVCLTANAVSGAREQYIAAGFDNYLTKPIHPSKLEDMLMAYLPGDKLIISGEDDVDTDDEDEQDNFPAELAPLKDQDWIDLAVGIKNSGSSEYYMPLLKIFYESIEEDTGIVDGFYTDGNINDYTIKVHAMKSSARLIGAEAIAEEAQLLENAGKAGDLDYINQHHKDFIATYRSFKEPLSLVFTENDAEDNAANDVAEDANDNTEDDMPEADAELMDTVYEEVKASAEANDAESIEAVFAEIEGYRIPDSDAELCQKIRSAAENSDFEAILTLLSNR</sequence>
<dbReference type="InterPro" id="IPR008207">
    <property type="entry name" value="Sig_transdc_His_kin_Hpt_dom"/>
</dbReference>
<dbReference type="InterPro" id="IPR036097">
    <property type="entry name" value="HisK_dim/P_sf"/>
</dbReference>
<keyword evidence="5" id="KW-1003">Cell membrane</keyword>
<dbReference type="InterPro" id="IPR036890">
    <property type="entry name" value="HATPase_C_sf"/>
</dbReference>
<dbReference type="Proteomes" id="UP000191240">
    <property type="component" value="Unassembled WGS sequence"/>
</dbReference>
<dbReference type="FunFam" id="3.30.565.10:FF:000010">
    <property type="entry name" value="Sensor histidine kinase RcsC"/>
    <property type="match status" value="1"/>
</dbReference>
<dbReference type="PROSITE" id="PS50894">
    <property type="entry name" value="HPT"/>
    <property type="match status" value="1"/>
</dbReference>
<dbReference type="Gene3D" id="1.20.120.160">
    <property type="entry name" value="HPT domain"/>
    <property type="match status" value="1"/>
</dbReference>
<keyword evidence="12" id="KW-0902">Two-component regulatory system</keyword>
<feature type="transmembrane region" description="Helical" evidence="17">
    <location>
        <begin position="102"/>
        <end position="123"/>
    </location>
</feature>
<dbReference type="InterPro" id="IPR001789">
    <property type="entry name" value="Sig_transdc_resp-reg_receiver"/>
</dbReference>
<evidence type="ECO:0000256" key="8">
    <source>
        <dbReference type="ARBA" id="ARBA00022741"/>
    </source>
</evidence>
<evidence type="ECO:0000256" key="9">
    <source>
        <dbReference type="ARBA" id="ARBA00022777"/>
    </source>
</evidence>
<dbReference type="AlphaFoldDB" id="A0A1M6FVC1"/>
<dbReference type="Pfam" id="PF00072">
    <property type="entry name" value="Response_reg"/>
    <property type="match status" value="1"/>
</dbReference>
<feature type="transmembrane region" description="Helical" evidence="17">
    <location>
        <begin position="64"/>
        <end position="90"/>
    </location>
</feature>
<reference evidence="21 22" key="1">
    <citation type="submission" date="2016-11" db="EMBL/GenBank/DDBJ databases">
        <authorList>
            <person name="Jaros S."/>
            <person name="Januszkiewicz K."/>
            <person name="Wedrychowicz H."/>
        </authorList>
    </citation>
    <scope>NUCLEOTIDE SEQUENCE [LARGE SCALE GENOMIC DNA]</scope>
    <source>
        <strain evidence="21 22">DSM 3074</strain>
    </source>
</reference>
<proteinExistence type="inferred from homology"/>
<dbReference type="PROSITE" id="PS50110">
    <property type="entry name" value="RESPONSE_REGULATORY"/>
    <property type="match status" value="1"/>
</dbReference>